<keyword evidence="2" id="KW-0597">Phosphoprotein</keyword>
<feature type="transmembrane region" description="Helical" evidence="11">
    <location>
        <begin position="171"/>
        <end position="191"/>
    </location>
</feature>
<evidence type="ECO:0000256" key="4">
    <source>
        <dbReference type="ARBA" id="ARBA00022692"/>
    </source>
</evidence>
<dbReference type="CDD" id="cd00075">
    <property type="entry name" value="HATPase"/>
    <property type="match status" value="1"/>
</dbReference>
<evidence type="ECO:0000256" key="11">
    <source>
        <dbReference type="SAM" id="Phobius"/>
    </source>
</evidence>
<feature type="transmembrane region" description="Helical" evidence="11">
    <location>
        <begin position="220"/>
        <end position="240"/>
    </location>
</feature>
<dbReference type="PROSITE" id="PS50109">
    <property type="entry name" value="HIS_KIN"/>
    <property type="match status" value="1"/>
</dbReference>
<dbReference type="InterPro" id="IPR036890">
    <property type="entry name" value="HATPase_C_sf"/>
</dbReference>
<dbReference type="InterPro" id="IPR004358">
    <property type="entry name" value="Sig_transdc_His_kin-like_C"/>
</dbReference>
<dbReference type="EMBL" id="MW000465">
    <property type="protein sequence ID" value="QOL00281.1"/>
    <property type="molecule type" value="Genomic_DNA"/>
</dbReference>
<dbReference type="InterPro" id="IPR014729">
    <property type="entry name" value="Rossmann-like_a/b/a_fold"/>
</dbReference>
<evidence type="ECO:0000256" key="2">
    <source>
        <dbReference type="ARBA" id="ARBA00022553"/>
    </source>
</evidence>
<dbReference type="Gene3D" id="3.30.450.40">
    <property type="match status" value="1"/>
</dbReference>
<keyword evidence="4 11" id="KW-0812">Transmembrane</keyword>
<evidence type="ECO:0000313" key="13">
    <source>
        <dbReference type="EMBL" id="QOL00281.1"/>
    </source>
</evidence>
<name>A0A7L9QBY3_9ZZZZ</name>
<accession>A0A7L9QBY3</accession>
<protein>
    <submittedName>
        <fullName evidence="13">Sensor protein KdpD</fullName>
        <ecNumber evidence="13">2.7.13.3</ecNumber>
    </submittedName>
</protein>
<proteinExistence type="predicted"/>
<keyword evidence="3 13" id="KW-0808">Transferase</keyword>
<dbReference type="PANTHER" id="PTHR45569">
    <property type="entry name" value="SENSOR PROTEIN KDPD"/>
    <property type="match status" value="1"/>
</dbReference>
<evidence type="ECO:0000256" key="9">
    <source>
        <dbReference type="ARBA" id="ARBA00023012"/>
    </source>
</evidence>
<dbReference type="Gene3D" id="3.40.50.620">
    <property type="entry name" value="HUPs"/>
    <property type="match status" value="1"/>
</dbReference>
<reference evidence="13" key="1">
    <citation type="submission" date="2020-09" db="EMBL/GenBank/DDBJ databases">
        <title>A new high-throughput screening method to detect antimicrobial volatiles from metagenomic clone libraries.</title>
        <authorList>
            <person name="Stocker F."/>
            <person name="Obermeier M."/>
            <person name="Resch K."/>
            <person name="Berg G."/>
            <person name="Mueller Bogota C.A."/>
        </authorList>
    </citation>
    <scope>NUCLEOTIDE SEQUENCE</scope>
</reference>
<dbReference type="InterPro" id="IPR038318">
    <property type="entry name" value="KdpD_sf"/>
</dbReference>
<dbReference type="AlphaFoldDB" id="A0A7L9QBY3"/>
<evidence type="ECO:0000256" key="5">
    <source>
        <dbReference type="ARBA" id="ARBA00022741"/>
    </source>
</evidence>
<evidence type="ECO:0000259" key="12">
    <source>
        <dbReference type="PROSITE" id="PS50109"/>
    </source>
</evidence>
<keyword evidence="7" id="KW-0067">ATP-binding</keyword>
<gene>
    <name evidence="13" type="primary">kdpD</name>
</gene>
<dbReference type="Pfam" id="PF13492">
    <property type="entry name" value="GAF_3"/>
    <property type="match status" value="1"/>
</dbReference>
<dbReference type="PANTHER" id="PTHR45569:SF1">
    <property type="entry name" value="SENSOR PROTEIN KDPD"/>
    <property type="match status" value="1"/>
</dbReference>
<evidence type="ECO:0000256" key="10">
    <source>
        <dbReference type="ARBA" id="ARBA00023136"/>
    </source>
</evidence>
<keyword evidence="10 11" id="KW-0472">Membrane</keyword>
<dbReference type="EC" id="2.7.13.3" evidence="13"/>
<dbReference type="SMART" id="SM00387">
    <property type="entry name" value="HATPase_c"/>
    <property type="match status" value="1"/>
</dbReference>
<dbReference type="Pfam" id="PF13493">
    <property type="entry name" value="DUF4118"/>
    <property type="match status" value="1"/>
</dbReference>
<dbReference type="GO" id="GO:0005524">
    <property type="term" value="F:ATP binding"/>
    <property type="evidence" value="ECO:0007669"/>
    <property type="project" value="UniProtKB-KW"/>
</dbReference>
<dbReference type="PRINTS" id="PR00344">
    <property type="entry name" value="BCTRLSENSOR"/>
</dbReference>
<dbReference type="SUPFAM" id="SSF47384">
    <property type="entry name" value="Homodimeric domain of signal transducing histidine kinase"/>
    <property type="match status" value="1"/>
</dbReference>
<evidence type="ECO:0000256" key="6">
    <source>
        <dbReference type="ARBA" id="ARBA00022777"/>
    </source>
</evidence>
<dbReference type="InterPro" id="IPR005467">
    <property type="entry name" value="His_kinase_dom"/>
</dbReference>
<evidence type="ECO:0000256" key="1">
    <source>
        <dbReference type="ARBA" id="ARBA00004141"/>
    </source>
</evidence>
<dbReference type="InterPro" id="IPR003661">
    <property type="entry name" value="HisK_dim/P_dom"/>
</dbReference>
<dbReference type="InterPro" id="IPR052023">
    <property type="entry name" value="Histidine_kinase_KdpD"/>
</dbReference>
<keyword evidence="6" id="KW-0418">Kinase</keyword>
<dbReference type="Gene3D" id="1.10.287.130">
    <property type="match status" value="1"/>
</dbReference>
<dbReference type="GO" id="GO:0005886">
    <property type="term" value="C:plasma membrane"/>
    <property type="evidence" value="ECO:0007669"/>
    <property type="project" value="TreeGrafter"/>
</dbReference>
<dbReference type="SUPFAM" id="SSF55781">
    <property type="entry name" value="GAF domain-like"/>
    <property type="match status" value="1"/>
</dbReference>
<feature type="transmembrane region" description="Helical" evidence="11">
    <location>
        <begin position="246"/>
        <end position="267"/>
    </location>
</feature>
<dbReference type="InterPro" id="IPR036097">
    <property type="entry name" value="HisK_dim/P_sf"/>
</dbReference>
<dbReference type="SMART" id="SM00065">
    <property type="entry name" value="GAF"/>
    <property type="match status" value="1"/>
</dbReference>
<dbReference type="Gene3D" id="1.20.120.620">
    <property type="entry name" value="Backbone structure of the membrane domain of e. Coli histidine kinase receptor kdpd"/>
    <property type="match status" value="1"/>
</dbReference>
<keyword evidence="9" id="KW-0902">Two-component regulatory system</keyword>
<dbReference type="InterPro" id="IPR029016">
    <property type="entry name" value="GAF-like_dom_sf"/>
</dbReference>
<keyword evidence="5" id="KW-0547">Nucleotide-binding</keyword>
<dbReference type="InterPro" id="IPR003018">
    <property type="entry name" value="GAF"/>
</dbReference>
<comment type="subcellular location">
    <subcellularLocation>
        <location evidence="1">Membrane</location>
        <topology evidence="1">Multi-pass membrane protein</topology>
    </subcellularLocation>
</comment>
<dbReference type="Pfam" id="PF00512">
    <property type="entry name" value="HisKA"/>
    <property type="match status" value="1"/>
</dbReference>
<dbReference type="CDD" id="cd00082">
    <property type="entry name" value="HisKA"/>
    <property type="match status" value="1"/>
</dbReference>
<dbReference type="SMART" id="SM00388">
    <property type="entry name" value="HisKA"/>
    <property type="match status" value="1"/>
</dbReference>
<organism evidence="13">
    <name type="scientific">uncultured organism</name>
    <dbReference type="NCBI Taxonomy" id="155900"/>
    <lineage>
        <taxon>unclassified sequences</taxon>
        <taxon>environmental samples</taxon>
    </lineage>
</organism>
<keyword evidence="8 11" id="KW-1133">Transmembrane helix</keyword>
<dbReference type="GO" id="GO:0000155">
    <property type="term" value="F:phosphorelay sensor kinase activity"/>
    <property type="evidence" value="ECO:0007669"/>
    <property type="project" value="InterPro"/>
</dbReference>
<dbReference type="Pfam" id="PF02518">
    <property type="entry name" value="HATPase_c"/>
    <property type="match status" value="1"/>
</dbReference>
<dbReference type="SUPFAM" id="SSF52402">
    <property type="entry name" value="Adenine nucleotide alpha hydrolases-like"/>
    <property type="match status" value="1"/>
</dbReference>
<feature type="domain" description="Histidine kinase" evidence="12">
    <location>
        <begin position="443"/>
        <end position="655"/>
    </location>
</feature>
<dbReference type="InterPro" id="IPR003594">
    <property type="entry name" value="HATPase_dom"/>
</dbReference>
<dbReference type="SUPFAM" id="SSF55874">
    <property type="entry name" value="ATPase domain of HSP90 chaperone/DNA topoisomerase II/histidine kinase"/>
    <property type="match status" value="1"/>
</dbReference>
<dbReference type="InterPro" id="IPR025201">
    <property type="entry name" value="KdpD_TM"/>
</dbReference>
<evidence type="ECO:0000256" key="7">
    <source>
        <dbReference type="ARBA" id="ARBA00022840"/>
    </source>
</evidence>
<evidence type="ECO:0000256" key="3">
    <source>
        <dbReference type="ARBA" id="ARBA00022679"/>
    </source>
</evidence>
<dbReference type="Gene3D" id="3.30.565.10">
    <property type="entry name" value="Histidine kinase-like ATPase, C-terminal domain"/>
    <property type="match status" value="1"/>
</dbReference>
<sequence>MNDERHPGAGEAGFDRPDARDRFLVAVAPDEQAEQLVRLGKRFADAMDAEWMVVSVETPAMLELGEKARNRRVDVLRLAESLGAETVTLDGPSAAAAIREYATLRDVTRIVVGESERAGWRFPFRESTAVQLMKARRGFEVTCVASREPPEPPSASREGVTDQRAIPWSRYAAGVPISIACTALAAIMFPYFSLTDLVMVYLLGATVAAWRLGSGPAAMVAVMNTLTFDFLFVPPLYSLAVTNFKYLVTFGVMLAVALIIASLVASVRAQTRVAGARERRTSLLYGMSRELVATRGLDALTRVAIKHVAETFASRAVVLLPDGQGRLAHPQAPPAASGYLDGADLSIAQWVFDQDTPAGLGTEALPGAPAQYLPLRGSGKVLGVLTVEPSHRRRLLLPEQRHLLETFAGQIALALERAALAEEAERARVAAETESLRNTLLASISHDLRTPLAVIAGASSALNDASTPFDEQSRRLLASSIETKANEMTKIISNVLDLMRLEAGLVLHREWQTVDDLVGSALDRLTLQLADHPVQVDLPPELPPVYVDGALMLQVFTNLLENGAKHTPRETRIIIRASAAETYVRVVVDDAGPGLPGDPERLFEKFQRGRDEGNTGGAGLGLAICRAIVNLHGGRIEAARRPGGGARFMFTLPVR</sequence>
<evidence type="ECO:0000256" key="8">
    <source>
        <dbReference type="ARBA" id="ARBA00022989"/>
    </source>
</evidence>